<protein>
    <submittedName>
        <fullName evidence="1">Uncharacterized protein</fullName>
    </submittedName>
</protein>
<name>A0ACC2WET9_9TREE</name>
<comment type="caution">
    <text evidence="1">The sequence shown here is derived from an EMBL/GenBank/DDBJ whole genome shotgun (WGS) entry which is preliminary data.</text>
</comment>
<accession>A0ACC2WET9</accession>
<dbReference type="Proteomes" id="UP001241377">
    <property type="component" value="Unassembled WGS sequence"/>
</dbReference>
<evidence type="ECO:0000313" key="2">
    <source>
        <dbReference type="Proteomes" id="UP001241377"/>
    </source>
</evidence>
<gene>
    <name evidence="1" type="ORF">QFC19_002106</name>
</gene>
<organism evidence="1 2">
    <name type="scientific">Naganishia cerealis</name>
    <dbReference type="NCBI Taxonomy" id="610337"/>
    <lineage>
        <taxon>Eukaryota</taxon>
        <taxon>Fungi</taxon>
        <taxon>Dikarya</taxon>
        <taxon>Basidiomycota</taxon>
        <taxon>Agaricomycotina</taxon>
        <taxon>Tremellomycetes</taxon>
        <taxon>Filobasidiales</taxon>
        <taxon>Filobasidiaceae</taxon>
        <taxon>Naganishia</taxon>
    </lineage>
</organism>
<proteinExistence type="predicted"/>
<sequence length="579" mass="66303">MSRAAVGLAGLLFVLLCLQFHHTKPFASNKRPLKYGDLNFLHTTDTHGWYSGHRNQRVYDADWGDFVSFGAHMREKLAENGQDLLIVDTGDRHDGNGLSDLTSPNGKESMPIFMKQDYDLVTLGNHELYEWKNSKMEFEQVLSKFGEKYVSTNVHVKAHNGSLVPLGNRYRYFVTPIQEIRVLALSFLFDFNRFNDGTFVKPIAKVIHESWFVSLLEEYADKVDVLVVFGHIPISHQWKELFVLHAKLRQYFPSIKIQYFGGHSHIRDFTVLDENLTALQSGRFCETVGFASINLTASSDGSVESMKQVFSRSYIDFNRESFEYHSGRSKKTSDGKNVSSQLQSLRQLLGLDSPRLGTIHNNYYMDYVPIDHPHSIFKLLSERVLPTLPADRKEHSSRIIIINTGSVRYDMYKGPYTLDTRYTVSPFENDWVFISVPRSIAVQIADKLNEKSYILGQLLLPAHQRFSSLTEKRQDIFTLPKLEGHLAKGYVTHDDFGSLGDDTPHKPVVNFPVPNVVQSIELDEESKNDPKVDVVFYNFITPNVQWALNELGHSEEEVKFYSGIYLGELLDKFVQHNDL</sequence>
<keyword evidence="2" id="KW-1185">Reference proteome</keyword>
<evidence type="ECO:0000313" key="1">
    <source>
        <dbReference type="EMBL" id="KAJ9109665.1"/>
    </source>
</evidence>
<dbReference type="EMBL" id="JASBWR010000017">
    <property type="protein sequence ID" value="KAJ9109665.1"/>
    <property type="molecule type" value="Genomic_DNA"/>
</dbReference>
<reference evidence="1" key="1">
    <citation type="submission" date="2023-04" db="EMBL/GenBank/DDBJ databases">
        <title>Draft Genome sequencing of Naganishia species isolated from polar environments using Oxford Nanopore Technology.</title>
        <authorList>
            <person name="Leo P."/>
            <person name="Venkateswaran K."/>
        </authorList>
    </citation>
    <scope>NUCLEOTIDE SEQUENCE</scope>
    <source>
        <strain evidence="1">MNA-CCFEE 5261</strain>
    </source>
</reference>